<feature type="transmembrane region" description="Helical" evidence="1">
    <location>
        <begin position="122"/>
        <end position="145"/>
    </location>
</feature>
<gene>
    <name evidence="2" type="ordered locus">VNG_1034H</name>
</gene>
<dbReference type="KEGG" id="hal:VNG_1034H"/>
<dbReference type="InParanoid" id="Q9HQR9"/>
<dbReference type="PIR" id="H84259">
    <property type="entry name" value="H84259"/>
</dbReference>
<keyword evidence="1" id="KW-1133">Transmembrane helix</keyword>
<name>Q9HQR9_HALSA</name>
<dbReference type="EMBL" id="AE004437">
    <property type="protein sequence ID" value="AAG19444.1"/>
    <property type="molecule type" value="Genomic_DNA"/>
</dbReference>
<dbReference type="AlphaFoldDB" id="Q9HQR9"/>
<reference evidence="2 3" key="1">
    <citation type="journal article" date="2000" name="Proc. Natl. Acad. Sci. U.S.A.">
        <title>Genome sequence of Halobacterium species NRC-1.</title>
        <authorList>
            <person name="Ng W.V."/>
            <person name="Kennedy S.P."/>
            <person name="Mahairas G.G."/>
            <person name="Berquist B."/>
            <person name="Pan M."/>
            <person name="Shukla H.D."/>
            <person name="Lasky S.R."/>
            <person name="Baliga N.S."/>
            <person name="Thorsson V."/>
            <person name="Sbrogna J."/>
            <person name="Swartzell S."/>
            <person name="Weir D."/>
            <person name="Hall J."/>
            <person name="Dahl T.A."/>
            <person name="Welti R."/>
            <person name="Goo Y.A."/>
            <person name="Leithauser B."/>
            <person name="Keller K."/>
            <person name="Cruz R."/>
            <person name="Danson M.J."/>
            <person name="Hough D.W."/>
            <person name="Maddocks D.G."/>
            <person name="Jablonski P.E."/>
            <person name="Krebs M.P."/>
            <person name="Angevine C.M."/>
            <person name="Dale H."/>
            <person name="Isenbarger T.A."/>
            <person name="Peck R.F."/>
            <person name="Pohlschroder M."/>
            <person name="Spudich J.L."/>
            <person name="Jung K.W."/>
            <person name="Alam M."/>
            <person name="Freitas T."/>
            <person name="Hou S."/>
            <person name="Daniels C.J."/>
            <person name="Dennis P.P."/>
            <person name="Omer A.D."/>
            <person name="Ebhardt H."/>
            <person name="Lowe T.M."/>
            <person name="Liang P."/>
            <person name="Riley M."/>
            <person name="Hood L."/>
            <person name="DasSarma S."/>
        </authorList>
    </citation>
    <scope>NUCLEOTIDE SEQUENCE [LARGE SCALE GENOMIC DNA]</scope>
    <source>
        <strain evidence="3">ATCC 700922 / JCM 11081 / NRC-1</strain>
    </source>
</reference>
<protein>
    <submittedName>
        <fullName evidence="2">Uncharacterized protein</fullName>
    </submittedName>
</protein>
<evidence type="ECO:0000313" key="3">
    <source>
        <dbReference type="Proteomes" id="UP000000554"/>
    </source>
</evidence>
<keyword evidence="3" id="KW-1185">Reference proteome</keyword>
<keyword evidence="1" id="KW-0472">Membrane</keyword>
<feature type="transmembrane region" description="Helical" evidence="1">
    <location>
        <begin position="55"/>
        <end position="77"/>
    </location>
</feature>
<evidence type="ECO:0000313" key="2">
    <source>
        <dbReference type="EMBL" id="AAG19444.1"/>
    </source>
</evidence>
<feature type="transmembrane region" description="Helical" evidence="1">
    <location>
        <begin position="89"/>
        <end position="110"/>
    </location>
</feature>
<accession>Q9HQR9</accession>
<dbReference type="PaxDb" id="64091-VNG_1034H"/>
<sequence>MQSAMAVIETVVYAVHMVFAGLLTGSVLFTALTVPRIADNISTSVRETIAGTLKYISRGSATLLVLTGGYMFTIAGYTDGGKLTSTGTGHAVIGMVVLWFLLTGLTEVAGSRIERGDDATTFLYGGAVLAVALLLDAGWIVGYPYL</sequence>
<organism evidence="2 3">
    <name type="scientific">Halobacterium salinarum (strain ATCC 700922 / JCM 11081 / NRC-1)</name>
    <name type="common">Halobacterium halobium</name>
    <dbReference type="NCBI Taxonomy" id="64091"/>
    <lineage>
        <taxon>Archaea</taxon>
        <taxon>Methanobacteriati</taxon>
        <taxon>Methanobacteriota</taxon>
        <taxon>Stenosarchaea group</taxon>
        <taxon>Halobacteria</taxon>
        <taxon>Halobacteriales</taxon>
        <taxon>Halobacteriaceae</taxon>
        <taxon>Halobacterium</taxon>
        <taxon>Halobacterium salinarum NRC-34001</taxon>
    </lineage>
</organism>
<dbReference type="STRING" id="64091.VNG_1034H"/>
<dbReference type="PATRIC" id="fig|64091.14.peg.791"/>
<keyword evidence="1" id="KW-0812">Transmembrane</keyword>
<dbReference type="HOGENOM" id="CLU_143266_0_0_2"/>
<evidence type="ECO:0000256" key="1">
    <source>
        <dbReference type="SAM" id="Phobius"/>
    </source>
</evidence>
<dbReference type="Proteomes" id="UP000000554">
    <property type="component" value="Chromosome"/>
</dbReference>
<feature type="transmembrane region" description="Helical" evidence="1">
    <location>
        <begin position="12"/>
        <end position="34"/>
    </location>
</feature>
<proteinExistence type="predicted"/>